<keyword evidence="1" id="KW-0732">Signal</keyword>
<evidence type="ECO:0000256" key="1">
    <source>
        <dbReference type="SAM" id="SignalP"/>
    </source>
</evidence>
<sequence length="185" mass="20302">MRLHQSKISPALILAAIITCFLPLMTSAETDDDTNKQAESFQAICLSSWMKRVSDVGNMAGYKNFGEKYCACALTQPLDTDAAVDKAIQVCMSRTLLHNTMDSLEEEVGLDKASDKDISQFCQDTWNLIYPKMTDQAKETATNFCNCSQPKLVALLKNSSNMTDKEYDAQIDSVAASCSESIQGG</sequence>
<dbReference type="Proteomes" id="UP000032414">
    <property type="component" value="Chromosome I"/>
</dbReference>
<reference evidence="4" key="2">
    <citation type="submission" date="2014-09" db="EMBL/GenBank/DDBJ databases">
        <authorList>
            <person name="Gomez-Valero L."/>
        </authorList>
    </citation>
    <scope>NUCLEOTIDE SEQUENCE [LARGE SCALE GENOMIC DNA]</scope>
    <source>
        <strain evidence="4">ATCC33218</strain>
    </source>
</reference>
<accession>A0A098GHS8</accession>
<evidence type="ECO:0000313" key="4">
    <source>
        <dbReference type="Proteomes" id="UP000032414"/>
    </source>
</evidence>
<evidence type="ECO:0000313" key="5">
    <source>
        <dbReference type="Proteomes" id="UP000182998"/>
    </source>
</evidence>
<evidence type="ECO:0000313" key="3">
    <source>
        <dbReference type="EMBL" id="SCY75988.1"/>
    </source>
</evidence>
<gene>
    <name evidence="2" type="ORF">LMI_2792</name>
    <name evidence="3" type="ORF">SAMN02982997_02819</name>
</gene>
<organism evidence="2 4">
    <name type="scientific">Legionella micdadei</name>
    <name type="common">Tatlockia micdadei</name>
    <dbReference type="NCBI Taxonomy" id="451"/>
    <lineage>
        <taxon>Bacteria</taxon>
        <taxon>Pseudomonadati</taxon>
        <taxon>Pseudomonadota</taxon>
        <taxon>Gammaproteobacteria</taxon>
        <taxon>Legionellales</taxon>
        <taxon>Legionellaceae</taxon>
        <taxon>Legionella</taxon>
    </lineage>
</organism>
<dbReference type="OrthoDB" id="5639804at2"/>
<feature type="signal peptide" evidence="1">
    <location>
        <begin position="1"/>
        <end position="30"/>
    </location>
</feature>
<dbReference type="Proteomes" id="UP000182998">
    <property type="component" value="Unassembled WGS sequence"/>
</dbReference>
<keyword evidence="5" id="KW-1185">Reference proteome</keyword>
<reference evidence="3 5" key="3">
    <citation type="submission" date="2016-10" db="EMBL/GenBank/DDBJ databases">
        <authorList>
            <person name="Varghese N."/>
            <person name="Submissions S."/>
        </authorList>
    </citation>
    <scope>NUCLEOTIDE SEQUENCE [LARGE SCALE GENOMIC DNA]</scope>
    <source>
        <strain evidence="3 5">ATCC 33218</strain>
    </source>
</reference>
<dbReference type="AlphaFoldDB" id="A0A098GHS8"/>
<reference evidence="2" key="1">
    <citation type="submission" date="2014-09" db="EMBL/GenBank/DDBJ databases">
        <authorList>
            <person name="GOMEZ-VALERO Laura"/>
        </authorList>
    </citation>
    <scope>NUCLEOTIDE SEQUENCE</scope>
    <source>
        <strain evidence="2">ATCC33218</strain>
    </source>
</reference>
<dbReference type="STRING" id="451.B6N58_02260"/>
<dbReference type="EMBL" id="LN614830">
    <property type="protein sequence ID" value="CEG62043.1"/>
    <property type="molecule type" value="Genomic_DNA"/>
</dbReference>
<dbReference type="HOGENOM" id="CLU_1494485_0_0_6"/>
<dbReference type="RefSeq" id="WP_052679581.1">
    <property type="nucleotide sequence ID" value="NZ_CP020614.1"/>
</dbReference>
<protein>
    <submittedName>
        <fullName evidence="2">Uncharacterized protein</fullName>
    </submittedName>
</protein>
<evidence type="ECO:0000313" key="2">
    <source>
        <dbReference type="EMBL" id="CEG62043.1"/>
    </source>
</evidence>
<dbReference type="PATRIC" id="fig|451.8.peg.2392"/>
<dbReference type="EMBL" id="FMVN01000017">
    <property type="protein sequence ID" value="SCY75988.1"/>
    <property type="molecule type" value="Genomic_DNA"/>
</dbReference>
<name>A0A098GHS8_LEGMI</name>
<feature type="chain" id="PRO_5009750809" evidence="1">
    <location>
        <begin position="31"/>
        <end position="185"/>
    </location>
</feature>
<dbReference type="KEGG" id="tmc:LMI_2792"/>
<proteinExistence type="predicted"/>